<proteinExistence type="predicted"/>
<reference evidence="1" key="1">
    <citation type="journal article" date="2014" name="Front. Microbiol.">
        <title>High frequency of phylogenetically diverse reductive dehalogenase-homologous genes in deep subseafloor sedimentary metagenomes.</title>
        <authorList>
            <person name="Kawai M."/>
            <person name="Futagami T."/>
            <person name="Toyoda A."/>
            <person name="Takaki Y."/>
            <person name="Nishi S."/>
            <person name="Hori S."/>
            <person name="Arai W."/>
            <person name="Tsubouchi T."/>
            <person name="Morono Y."/>
            <person name="Uchiyama I."/>
            <person name="Ito T."/>
            <person name="Fujiyama A."/>
            <person name="Inagaki F."/>
            <person name="Takami H."/>
        </authorList>
    </citation>
    <scope>NUCLEOTIDE SEQUENCE</scope>
    <source>
        <strain evidence="1">Expedition CK06-06</strain>
    </source>
</reference>
<evidence type="ECO:0000313" key="1">
    <source>
        <dbReference type="EMBL" id="GAG19714.1"/>
    </source>
</evidence>
<name>X0VMU6_9ZZZZ</name>
<dbReference type="AlphaFoldDB" id="X0VMU6"/>
<organism evidence="1">
    <name type="scientific">marine sediment metagenome</name>
    <dbReference type="NCBI Taxonomy" id="412755"/>
    <lineage>
        <taxon>unclassified sequences</taxon>
        <taxon>metagenomes</taxon>
        <taxon>ecological metagenomes</taxon>
    </lineage>
</organism>
<gene>
    <name evidence="1" type="ORF">S01H1_47203</name>
</gene>
<dbReference type="EMBL" id="BARS01030256">
    <property type="protein sequence ID" value="GAG19714.1"/>
    <property type="molecule type" value="Genomic_DNA"/>
</dbReference>
<protein>
    <submittedName>
        <fullName evidence="1">Uncharacterized protein</fullName>
    </submittedName>
</protein>
<sequence>HLGVDRPTGQYVFCSQKLCGFAENAGAPVIKHQVTSGSYCWIGGQSRGGIRGAALGPEHEV</sequence>
<accession>X0VMU6</accession>
<comment type="caution">
    <text evidence="1">The sequence shown here is derived from an EMBL/GenBank/DDBJ whole genome shotgun (WGS) entry which is preliminary data.</text>
</comment>
<feature type="non-terminal residue" evidence="1">
    <location>
        <position position="1"/>
    </location>
</feature>